<sequence length="338" mass="35505">MVKLSRPASAGHGLPGRRAILALPALLAAHRAAAQAAFPEAGRTLQLIVPYPPGGGNDIGARALAPLLEQELGIGVVVQNRAGAASQIGMTQVARARPDGYTIGYGLWPQTTTLYLDTARQAGFTRESFTPLALHVVDPGAILVQAGSPLRSLADLVAAARARPDDLRMSDNGQLGHEHLASIRLQRLAGIRFNQIHYQGAGPAVTALLAGQTEAGIFAVGTSASLIRQGAMRAIAVLSREESPFLPGVATAVAQGYDIVAGSTRAFVGPAGLPAPVQARLAQALERAIASPEHADRMRQLSIPITFQGPEGFARYWIDEERTLGPLVAELTREGQRD</sequence>
<evidence type="ECO:0000313" key="3">
    <source>
        <dbReference type="EMBL" id="MBR0667717.1"/>
    </source>
</evidence>
<dbReference type="PANTHER" id="PTHR42928:SF5">
    <property type="entry name" value="BLR1237 PROTEIN"/>
    <property type="match status" value="1"/>
</dbReference>
<dbReference type="InterPro" id="IPR005064">
    <property type="entry name" value="BUG"/>
</dbReference>
<feature type="chain" id="PRO_5045248315" evidence="2">
    <location>
        <begin position="37"/>
        <end position="338"/>
    </location>
</feature>
<reference evidence="4" key="1">
    <citation type="journal article" date="2021" name="Syst. Appl. Microbiol.">
        <title>Roseomonas hellenica sp. nov., isolated from roots of wild-growing Alkanna tinctoria.</title>
        <authorList>
            <person name="Rat A."/>
            <person name="Naranjo H.D."/>
            <person name="Lebbe L."/>
            <person name="Cnockaert M."/>
            <person name="Krigas N."/>
            <person name="Grigoriadou K."/>
            <person name="Maloupa E."/>
            <person name="Willems A."/>
        </authorList>
    </citation>
    <scope>NUCLEOTIDE SEQUENCE [LARGE SCALE GENOMIC DNA]</scope>
    <source>
        <strain evidence="4">LMG 31523</strain>
    </source>
</reference>
<accession>A0ABS5F592</accession>
<dbReference type="Pfam" id="PF03401">
    <property type="entry name" value="TctC"/>
    <property type="match status" value="1"/>
</dbReference>
<dbReference type="PIRSF" id="PIRSF017082">
    <property type="entry name" value="YflP"/>
    <property type="match status" value="1"/>
</dbReference>
<organism evidence="3 4">
    <name type="scientific">Plastoroseomonas hellenica</name>
    <dbReference type="NCBI Taxonomy" id="2687306"/>
    <lineage>
        <taxon>Bacteria</taxon>
        <taxon>Pseudomonadati</taxon>
        <taxon>Pseudomonadota</taxon>
        <taxon>Alphaproteobacteria</taxon>
        <taxon>Acetobacterales</taxon>
        <taxon>Acetobacteraceae</taxon>
        <taxon>Plastoroseomonas</taxon>
    </lineage>
</organism>
<evidence type="ECO:0000256" key="2">
    <source>
        <dbReference type="SAM" id="SignalP"/>
    </source>
</evidence>
<evidence type="ECO:0000256" key="1">
    <source>
        <dbReference type="ARBA" id="ARBA00006987"/>
    </source>
</evidence>
<dbReference type="Gene3D" id="3.40.190.150">
    <property type="entry name" value="Bordetella uptake gene, domain 1"/>
    <property type="match status" value="1"/>
</dbReference>
<evidence type="ECO:0000313" key="4">
    <source>
        <dbReference type="Proteomes" id="UP001196870"/>
    </source>
</evidence>
<dbReference type="EMBL" id="JAAGBB010000039">
    <property type="protein sequence ID" value="MBR0667717.1"/>
    <property type="molecule type" value="Genomic_DNA"/>
</dbReference>
<gene>
    <name evidence="3" type="ORF">GXW71_25400</name>
</gene>
<dbReference type="PANTHER" id="PTHR42928">
    <property type="entry name" value="TRICARBOXYLATE-BINDING PROTEIN"/>
    <property type="match status" value="1"/>
</dbReference>
<dbReference type="CDD" id="cd07012">
    <property type="entry name" value="PBP2_Bug_TTT"/>
    <property type="match status" value="1"/>
</dbReference>
<dbReference type="Proteomes" id="UP001196870">
    <property type="component" value="Unassembled WGS sequence"/>
</dbReference>
<dbReference type="InterPro" id="IPR042100">
    <property type="entry name" value="Bug_dom1"/>
</dbReference>
<keyword evidence="2" id="KW-0732">Signal</keyword>
<protein>
    <submittedName>
        <fullName evidence="3">Tripartite tricarboxylate transporter substrate binding protein</fullName>
    </submittedName>
</protein>
<dbReference type="SUPFAM" id="SSF53850">
    <property type="entry name" value="Periplasmic binding protein-like II"/>
    <property type="match status" value="1"/>
</dbReference>
<comment type="similarity">
    <text evidence="1">Belongs to the UPF0065 (bug) family.</text>
</comment>
<feature type="signal peptide" evidence="2">
    <location>
        <begin position="1"/>
        <end position="36"/>
    </location>
</feature>
<name>A0ABS5F592_9PROT</name>
<dbReference type="Gene3D" id="3.40.190.10">
    <property type="entry name" value="Periplasmic binding protein-like II"/>
    <property type="match status" value="1"/>
</dbReference>
<proteinExistence type="inferred from homology"/>
<comment type="caution">
    <text evidence="3">The sequence shown here is derived from an EMBL/GenBank/DDBJ whole genome shotgun (WGS) entry which is preliminary data.</text>
</comment>
<keyword evidence="4" id="KW-1185">Reference proteome</keyword>
<dbReference type="RefSeq" id="WP_211855495.1">
    <property type="nucleotide sequence ID" value="NZ_JAAGBB010000039.1"/>
</dbReference>